<feature type="compositionally biased region" description="Acidic residues" evidence="1">
    <location>
        <begin position="118"/>
        <end position="131"/>
    </location>
</feature>
<reference evidence="2" key="3">
    <citation type="submission" date="2020-10" db="EMBL/GenBank/DDBJ databases">
        <authorList>
            <person name="Sedaghatjoo S."/>
        </authorList>
    </citation>
    <scope>NUCLEOTIDE SEQUENCE</scope>
    <source>
        <strain evidence="2">AZH3</strain>
    </source>
</reference>
<evidence type="ECO:0000313" key="4">
    <source>
        <dbReference type="Proteomes" id="UP000077671"/>
    </source>
</evidence>
<feature type="region of interest" description="Disordered" evidence="1">
    <location>
        <begin position="1"/>
        <end position="132"/>
    </location>
</feature>
<feature type="compositionally biased region" description="Low complexity" evidence="1">
    <location>
        <begin position="35"/>
        <end position="54"/>
    </location>
</feature>
<protein>
    <submittedName>
        <fullName evidence="3">Uncharacterized protein</fullName>
    </submittedName>
</protein>
<sequence>MARKRATAAQKTARAQKKQPALKKEPIDIKPIPTAAPSVAGPSAASSSSNANNPKVKDEKKPAVLVKKDDGDSSMDEGLQVHQAHGPPATPANSARVLPLLTPDSPPNDYGGGGSMLQDEDDGADSDESDYGDGQYGQTVYIYAPYAAVPQLCSTCGTGDNIRARDGVLYCKIHDPLWTMHQTKAIKYFSKYKGVGGNINKEDLMKAENEGQLEVRLRRNPHTGGLPHMRLYWVRQLYELSRAKVAKKSKVLQTKQAEKDQKDAEKLARKVQAERIRAEKKAEKEREKAKKKAQKAAAAANARREKTATGTAGVLSVKAEPGSSDGPSSSAPIDEAGPNSSVTVSSTYIVDMSGDGDDDIDAEAHQASSSSIPAADPQPVAHQGFRVKAEPGLELPMLPPTSDSSTSQVKQELDQPLFRSVE</sequence>
<feature type="compositionally biased region" description="Basic and acidic residues" evidence="1">
    <location>
        <begin position="55"/>
        <end position="71"/>
    </location>
</feature>
<feature type="compositionally biased region" description="Basic and acidic residues" evidence="1">
    <location>
        <begin position="256"/>
        <end position="288"/>
    </location>
</feature>
<feature type="region of interest" description="Disordered" evidence="1">
    <location>
        <begin position="249"/>
        <end position="422"/>
    </location>
</feature>
<dbReference type="EMBL" id="CAJHJG010003144">
    <property type="protein sequence ID" value="CAD6926834.1"/>
    <property type="molecule type" value="Genomic_DNA"/>
</dbReference>
<feature type="compositionally biased region" description="Low complexity" evidence="1">
    <location>
        <begin position="321"/>
        <end position="330"/>
    </location>
</feature>
<evidence type="ECO:0000256" key="1">
    <source>
        <dbReference type="SAM" id="MobiDB-lite"/>
    </source>
</evidence>
<evidence type="ECO:0000313" key="2">
    <source>
        <dbReference type="EMBL" id="CAD6926834.1"/>
    </source>
</evidence>
<evidence type="ECO:0000313" key="5">
    <source>
        <dbReference type="Proteomes" id="UP000836402"/>
    </source>
</evidence>
<feature type="compositionally biased region" description="Polar residues" evidence="1">
    <location>
        <begin position="401"/>
        <end position="410"/>
    </location>
</feature>
<comment type="caution">
    <text evidence="3">The sequence shown here is derived from an EMBL/GenBank/DDBJ whole genome shotgun (WGS) entry which is preliminary data.</text>
</comment>
<dbReference type="EMBL" id="LWDD02000381">
    <property type="protein sequence ID" value="KAE8261324.1"/>
    <property type="molecule type" value="Genomic_DNA"/>
</dbReference>
<name>A0A177V2W0_9BASI</name>
<feature type="compositionally biased region" description="Polar residues" evidence="1">
    <location>
        <begin position="338"/>
        <end position="348"/>
    </location>
</feature>
<accession>A0A177V2W0</accession>
<reference evidence="3" key="1">
    <citation type="submission" date="2016-04" db="EMBL/GenBank/DDBJ databases">
        <authorList>
            <person name="Nguyen H.D."/>
            <person name="Kesanakurti P."/>
            <person name="Cullis J."/>
            <person name="Levesque C.A."/>
            <person name="Hambleton S."/>
        </authorList>
    </citation>
    <scope>NUCLEOTIDE SEQUENCE</scope>
    <source>
        <strain evidence="3">DAOMC 238032</strain>
    </source>
</reference>
<evidence type="ECO:0000313" key="3">
    <source>
        <dbReference type="EMBL" id="KAE8261324.1"/>
    </source>
</evidence>
<dbReference type="Proteomes" id="UP000836402">
    <property type="component" value="Unassembled WGS sequence"/>
</dbReference>
<keyword evidence="5" id="KW-1185">Reference proteome</keyword>
<organism evidence="3 4">
    <name type="scientific">Tilletia caries</name>
    <name type="common">wheat bunt fungus</name>
    <dbReference type="NCBI Taxonomy" id="13290"/>
    <lineage>
        <taxon>Eukaryota</taxon>
        <taxon>Fungi</taxon>
        <taxon>Dikarya</taxon>
        <taxon>Basidiomycota</taxon>
        <taxon>Ustilaginomycotina</taxon>
        <taxon>Exobasidiomycetes</taxon>
        <taxon>Tilletiales</taxon>
        <taxon>Tilletiaceae</taxon>
        <taxon>Tilletia</taxon>
    </lineage>
</organism>
<dbReference type="AlphaFoldDB" id="A0A177V2W0"/>
<reference evidence="3" key="2">
    <citation type="journal article" date="2019" name="IMA Fungus">
        <title>Genome sequencing and comparison of five Tilletia species to identify candidate genes for the detection of regulated species infecting wheat.</title>
        <authorList>
            <person name="Nguyen H.D.T."/>
            <person name="Sultana T."/>
            <person name="Kesanakurti P."/>
            <person name="Hambleton S."/>
        </authorList>
    </citation>
    <scope>NUCLEOTIDE SEQUENCE</scope>
    <source>
        <strain evidence="3">DAOMC 238032</strain>
    </source>
</reference>
<proteinExistence type="predicted"/>
<gene>
    <name evidence="3" type="ORF">A4X03_0g3359</name>
    <name evidence="2" type="ORF">JKIAZH3_G6543</name>
</gene>
<dbReference type="Proteomes" id="UP000077671">
    <property type="component" value="Unassembled WGS sequence"/>
</dbReference>